<feature type="transmembrane region" description="Helical" evidence="5">
    <location>
        <begin position="137"/>
        <end position="156"/>
    </location>
</feature>
<evidence type="ECO:0000256" key="3">
    <source>
        <dbReference type="ARBA" id="ARBA00022989"/>
    </source>
</evidence>
<organism evidence="7 8">
    <name type="scientific">Psophocarpus tetragonolobus</name>
    <name type="common">Winged bean</name>
    <name type="synonym">Dolichos tetragonolobus</name>
    <dbReference type="NCBI Taxonomy" id="3891"/>
    <lineage>
        <taxon>Eukaryota</taxon>
        <taxon>Viridiplantae</taxon>
        <taxon>Streptophyta</taxon>
        <taxon>Embryophyta</taxon>
        <taxon>Tracheophyta</taxon>
        <taxon>Spermatophyta</taxon>
        <taxon>Magnoliopsida</taxon>
        <taxon>eudicotyledons</taxon>
        <taxon>Gunneridae</taxon>
        <taxon>Pentapetalae</taxon>
        <taxon>rosids</taxon>
        <taxon>fabids</taxon>
        <taxon>Fabales</taxon>
        <taxon>Fabaceae</taxon>
        <taxon>Papilionoideae</taxon>
        <taxon>50 kb inversion clade</taxon>
        <taxon>NPAAA clade</taxon>
        <taxon>indigoferoid/millettioid clade</taxon>
        <taxon>Phaseoleae</taxon>
        <taxon>Psophocarpus</taxon>
    </lineage>
</organism>
<comment type="similarity">
    <text evidence="5">Belongs to the BI1 family.</text>
</comment>
<feature type="transmembrane region" description="Helical" evidence="5">
    <location>
        <begin position="80"/>
        <end position="101"/>
    </location>
</feature>
<feature type="transmembrane region" description="Helical" evidence="5">
    <location>
        <begin position="44"/>
        <end position="68"/>
    </location>
</feature>
<gene>
    <name evidence="7" type="ORF">VNO78_17366</name>
</gene>
<evidence type="ECO:0000313" key="8">
    <source>
        <dbReference type="Proteomes" id="UP001386955"/>
    </source>
</evidence>
<keyword evidence="3 5" id="KW-1133">Transmembrane helix</keyword>
<accession>A0AAN9SH98</accession>
<dbReference type="PANTHER" id="PTHR23291:SF125">
    <property type="entry name" value="BI1-LIKE PROTEIN"/>
    <property type="match status" value="1"/>
</dbReference>
<reference evidence="7 8" key="1">
    <citation type="submission" date="2024-01" db="EMBL/GenBank/DDBJ databases">
        <title>The genomes of 5 underutilized Papilionoideae crops provide insights into root nodulation and disease resistanc.</title>
        <authorList>
            <person name="Jiang F."/>
        </authorList>
    </citation>
    <scope>NUCLEOTIDE SEQUENCE [LARGE SCALE GENOMIC DNA]</scope>
    <source>
        <strain evidence="7">DUOXIRENSHENG_FW03</strain>
        <tissue evidence="7">Leaves</tissue>
    </source>
</reference>
<feature type="transmembrane region" description="Helical" evidence="5">
    <location>
        <begin position="224"/>
        <end position="246"/>
    </location>
</feature>
<dbReference type="InterPro" id="IPR006214">
    <property type="entry name" value="Bax_inhibitor_1-related"/>
</dbReference>
<sequence length="247" mass="28711">MERHLNRKKKQMKTDVESGDVGDRPLYPSMVENPNLRWSFIRKVYCILLSQLLLTIAVAFIVIFVRPIPHFFFSTINPGLILFFLLFFLPIIMLLPLYYYHKKHPLNYFLLFLFTVTLAFPTGLICGFFSAKIVLESLILTTVMVVSLTLYTFWAARRGHDFNFLMPFLLGALLILIVFGLIQIVYPLGKWSRTIYGGLGSIIFCGFIIYDTDNLIKRFSYDDFIWASVSLYLDTINLFLSLLNILR</sequence>
<evidence type="ECO:0000313" key="7">
    <source>
        <dbReference type="EMBL" id="KAK7396391.1"/>
    </source>
</evidence>
<evidence type="ECO:0000256" key="5">
    <source>
        <dbReference type="RuleBase" id="RU004379"/>
    </source>
</evidence>
<feature type="region of interest" description="Disordered" evidence="6">
    <location>
        <begin position="1"/>
        <end position="21"/>
    </location>
</feature>
<keyword evidence="2 5" id="KW-0812">Transmembrane</keyword>
<dbReference type="EMBL" id="JAYMYS010000004">
    <property type="protein sequence ID" value="KAK7396391.1"/>
    <property type="molecule type" value="Genomic_DNA"/>
</dbReference>
<dbReference type="AlphaFoldDB" id="A0AAN9SH98"/>
<feature type="transmembrane region" description="Helical" evidence="5">
    <location>
        <begin position="168"/>
        <end position="188"/>
    </location>
</feature>
<dbReference type="Proteomes" id="UP001386955">
    <property type="component" value="Unassembled WGS sequence"/>
</dbReference>
<name>A0AAN9SH98_PSOTE</name>
<evidence type="ECO:0000256" key="6">
    <source>
        <dbReference type="SAM" id="MobiDB-lite"/>
    </source>
</evidence>
<evidence type="ECO:0000256" key="4">
    <source>
        <dbReference type="ARBA" id="ARBA00023136"/>
    </source>
</evidence>
<proteinExistence type="inferred from homology"/>
<evidence type="ECO:0008006" key="9">
    <source>
        <dbReference type="Google" id="ProtNLM"/>
    </source>
</evidence>
<dbReference type="GO" id="GO:0016020">
    <property type="term" value="C:membrane"/>
    <property type="evidence" value="ECO:0007669"/>
    <property type="project" value="UniProtKB-SubCell"/>
</dbReference>
<protein>
    <recommendedName>
        <fullName evidence="9">BI1-like protein</fullName>
    </recommendedName>
</protein>
<evidence type="ECO:0000256" key="2">
    <source>
        <dbReference type="ARBA" id="ARBA00022692"/>
    </source>
</evidence>
<feature type="compositionally biased region" description="Basic residues" evidence="6">
    <location>
        <begin position="1"/>
        <end position="11"/>
    </location>
</feature>
<evidence type="ECO:0000256" key="1">
    <source>
        <dbReference type="ARBA" id="ARBA00004141"/>
    </source>
</evidence>
<feature type="transmembrane region" description="Helical" evidence="5">
    <location>
        <begin position="108"/>
        <end position="131"/>
    </location>
</feature>
<comment type="caution">
    <text evidence="7">The sequence shown here is derived from an EMBL/GenBank/DDBJ whole genome shotgun (WGS) entry which is preliminary data.</text>
</comment>
<dbReference type="Pfam" id="PF01027">
    <property type="entry name" value="Bax1-I"/>
    <property type="match status" value="1"/>
</dbReference>
<keyword evidence="8" id="KW-1185">Reference proteome</keyword>
<keyword evidence="4 5" id="KW-0472">Membrane</keyword>
<feature type="transmembrane region" description="Helical" evidence="5">
    <location>
        <begin position="194"/>
        <end position="212"/>
    </location>
</feature>
<comment type="subcellular location">
    <subcellularLocation>
        <location evidence="1">Membrane</location>
        <topology evidence="1">Multi-pass membrane protein</topology>
    </subcellularLocation>
</comment>
<dbReference type="PANTHER" id="PTHR23291">
    <property type="entry name" value="BAX INHIBITOR-RELATED"/>
    <property type="match status" value="1"/>
</dbReference>